<dbReference type="PANTHER" id="PTHR43445:SF3">
    <property type="entry name" value="UDP-N-ACETYLMURAMATE--L-ALANINE LIGASE"/>
    <property type="match status" value="1"/>
</dbReference>
<dbReference type="InterPro" id="IPR036615">
    <property type="entry name" value="Mur_ligase_C_dom_sf"/>
</dbReference>
<comment type="caution">
    <text evidence="18">The sequence shown here is derived from an EMBL/GenBank/DDBJ whole genome shotgun (WGS) entry which is preliminary data.</text>
</comment>
<evidence type="ECO:0000256" key="10">
    <source>
        <dbReference type="ARBA" id="ARBA00022984"/>
    </source>
</evidence>
<comment type="similarity">
    <text evidence="14">Belongs to the MurCDEF family.</text>
</comment>
<evidence type="ECO:0000256" key="1">
    <source>
        <dbReference type="ARBA" id="ARBA00004496"/>
    </source>
</evidence>
<keyword evidence="9 14" id="KW-0133">Cell shape</keyword>
<keyword evidence="5 14" id="KW-0436">Ligase</keyword>
<comment type="function">
    <text evidence="14">Cell wall formation.</text>
</comment>
<dbReference type="HAMAP" id="MF_00046">
    <property type="entry name" value="MurC"/>
    <property type="match status" value="1"/>
</dbReference>
<evidence type="ECO:0000256" key="3">
    <source>
        <dbReference type="ARBA" id="ARBA00012211"/>
    </source>
</evidence>
<dbReference type="RefSeq" id="WP_214170585.1">
    <property type="nucleotide sequence ID" value="NZ_JAHCVJ010000002.1"/>
</dbReference>
<evidence type="ECO:0000256" key="11">
    <source>
        <dbReference type="ARBA" id="ARBA00023306"/>
    </source>
</evidence>
<evidence type="ECO:0000256" key="8">
    <source>
        <dbReference type="ARBA" id="ARBA00022840"/>
    </source>
</evidence>
<dbReference type="SUPFAM" id="SSF53623">
    <property type="entry name" value="MurD-like peptide ligases, catalytic domain"/>
    <property type="match status" value="1"/>
</dbReference>
<dbReference type="Pfam" id="PF08245">
    <property type="entry name" value="Mur_ligase_M"/>
    <property type="match status" value="1"/>
</dbReference>
<evidence type="ECO:0000256" key="12">
    <source>
        <dbReference type="ARBA" id="ARBA00023316"/>
    </source>
</evidence>
<dbReference type="Gene3D" id="3.40.1190.10">
    <property type="entry name" value="Mur-like, catalytic domain"/>
    <property type="match status" value="1"/>
</dbReference>
<dbReference type="GO" id="GO:0008360">
    <property type="term" value="P:regulation of cell shape"/>
    <property type="evidence" value="ECO:0007669"/>
    <property type="project" value="UniProtKB-KW"/>
</dbReference>
<evidence type="ECO:0000256" key="5">
    <source>
        <dbReference type="ARBA" id="ARBA00022598"/>
    </source>
</evidence>
<evidence type="ECO:0000259" key="17">
    <source>
        <dbReference type="Pfam" id="PF08245"/>
    </source>
</evidence>
<gene>
    <name evidence="14" type="primary">murC</name>
    <name evidence="18" type="ORF">KI809_05735</name>
</gene>
<evidence type="ECO:0000313" key="18">
    <source>
        <dbReference type="EMBL" id="MBT0663799.1"/>
    </source>
</evidence>
<dbReference type="InterPro" id="IPR005758">
    <property type="entry name" value="UDP-N-AcMur_Ala_ligase_MurC"/>
</dbReference>
<dbReference type="GO" id="GO:0071555">
    <property type="term" value="P:cell wall organization"/>
    <property type="evidence" value="ECO:0007669"/>
    <property type="project" value="UniProtKB-KW"/>
</dbReference>
<dbReference type="InterPro" id="IPR013221">
    <property type="entry name" value="Mur_ligase_cen"/>
</dbReference>
<dbReference type="Proteomes" id="UP000811899">
    <property type="component" value="Unassembled WGS sequence"/>
</dbReference>
<keyword evidence="19" id="KW-1185">Reference proteome</keyword>
<evidence type="ECO:0000259" key="16">
    <source>
        <dbReference type="Pfam" id="PF02875"/>
    </source>
</evidence>
<feature type="domain" description="Mur ligase central" evidence="17">
    <location>
        <begin position="110"/>
        <end position="290"/>
    </location>
</feature>
<proteinExistence type="inferred from homology"/>
<dbReference type="PANTHER" id="PTHR43445">
    <property type="entry name" value="UDP-N-ACETYLMURAMATE--L-ALANINE LIGASE-RELATED"/>
    <property type="match status" value="1"/>
</dbReference>
<evidence type="ECO:0000256" key="14">
    <source>
        <dbReference type="HAMAP-Rule" id="MF_00046"/>
    </source>
</evidence>
<dbReference type="Gene3D" id="3.90.190.20">
    <property type="entry name" value="Mur ligase, C-terminal domain"/>
    <property type="match status" value="1"/>
</dbReference>
<feature type="domain" description="Mur ligase C-terminal" evidence="16">
    <location>
        <begin position="312"/>
        <end position="443"/>
    </location>
</feature>
<keyword evidence="8 14" id="KW-0067">ATP-binding</keyword>
<evidence type="ECO:0000256" key="4">
    <source>
        <dbReference type="ARBA" id="ARBA00022490"/>
    </source>
</evidence>
<dbReference type="InterPro" id="IPR004101">
    <property type="entry name" value="Mur_ligase_C"/>
</dbReference>
<dbReference type="SUPFAM" id="SSF51984">
    <property type="entry name" value="MurCD N-terminal domain"/>
    <property type="match status" value="1"/>
</dbReference>
<evidence type="ECO:0000256" key="6">
    <source>
        <dbReference type="ARBA" id="ARBA00022618"/>
    </source>
</evidence>
<dbReference type="NCBIfam" id="TIGR01082">
    <property type="entry name" value="murC"/>
    <property type="match status" value="1"/>
</dbReference>
<evidence type="ECO:0000256" key="13">
    <source>
        <dbReference type="ARBA" id="ARBA00047833"/>
    </source>
</evidence>
<evidence type="ECO:0000256" key="7">
    <source>
        <dbReference type="ARBA" id="ARBA00022741"/>
    </source>
</evidence>
<dbReference type="InterPro" id="IPR000713">
    <property type="entry name" value="Mur_ligase_N"/>
</dbReference>
<reference evidence="18 19" key="1">
    <citation type="submission" date="2021-05" db="EMBL/GenBank/DDBJ databases">
        <title>The draft genome of Geobacter pelophilus DSM 12255.</title>
        <authorList>
            <person name="Xu Z."/>
            <person name="Masuda Y."/>
            <person name="Itoh H."/>
            <person name="Senoo K."/>
        </authorList>
    </citation>
    <scope>NUCLEOTIDE SEQUENCE [LARGE SCALE GENOMIC DNA]</scope>
    <source>
        <strain evidence="18 19">DSM 12255</strain>
    </source>
</reference>
<dbReference type="SUPFAM" id="SSF53244">
    <property type="entry name" value="MurD-like peptide ligases, peptide-binding domain"/>
    <property type="match status" value="1"/>
</dbReference>
<dbReference type="AlphaFoldDB" id="A0AAW4KYH9"/>
<dbReference type="InterPro" id="IPR050061">
    <property type="entry name" value="MurCDEF_pg_biosynth"/>
</dbReference>
<keyword evidence="7 14" id="KW-0547">Nucleotide-binding</keyword>
<name>A0AAW4KYH9_9BACT</name>
<keyword evidence="6 14" id="KW-0132">Cell division</keyword>
<protein>
    <recommendedName>
        <fullName evidence="3 14">UDP-N-acetylmuramate--L-alanine ligase</fullName>
        <ecNumber evidence="3 14">6.3.2.8</ecNumber>
    </recommendedName>
    <alternativeName>
        <fullName evidence="14">UDP-N-acetylmuramoyl-L-alanine synthetase</fullName>
    </alternativeName>
</protein>
<dbReference type="EC" id="6.3.2.8" evidence="3 14"/>
<accession>A0AAW4KYH9</accession>
<evidence type="ECO:0000313" key="19">
    <source>
        <dbReference type="Proteomes" id="UP000811899"/>
    </source>
</evidence>
<comment type="subcellular location">
    <subcellularLocation>
        <location evidence="1 14">Cytoplasm</location>
    </subcellularLocation>
</comment>
<evidence type="ECO:0000256" key="9">
    <source>
        <dbReference type="ARBA" id="ARBA00022960"/>
    </source>
</evidence>
<feature type="binding site" evidence="14">
    <location>
        <begin position="112"/>
        <end position="118"/>
    </location>
    <ligand>
        <name>ATP</name>
        <dbReference type="ChEBI" id="CHEBI:30616"/>
    </ligand>
</feature>
<evidence type="ECO:0000259" key="15">
    <source>
        <dbReference type="Pfam" id="PF01225"/>
    </source>
</evidence>
<dbReference type="Pfam" id="PF02875">
    <property type="entry name" value="Mur_ligase_C"/>
    <property type="match status" value="1"/>
</dbReference>
<dbReference type="GO" id="GO:0051301">
    <property type="term" value="P:cell division"/>
    <property type="evidence" value="ECO:0007669"/>
    <property type="project" value="UniProtKB-KW"/>
</dbReference>
<dbReference type="EMBL" id="JAHCVJ010000002">
    <property type="protein sequence ID" value="MBT0663799.1"/>
    <property type="molecule type" value="Genomic_DNA"/>
</dbReference>
<dbReference type="InterPro" id="IPR036565">
    <property type="entry name" value="Mur-like_cat_sf"/>
</dbReference>
<dbReference type="Pfam" id="PF01225">
    <property type="entry name" value="Mur_ligase"/>
    <property type="match status" value="1"/>
</dbReference>
<dbReference type="GO" id="GO:0005524">
    <property type="term" value="F:ATP binding"/>
    <property type="evidence" value="ECO:0007669"/>
    <property type="project" value="UniProtKB-UniRule"/>
</dbReference>
<keyword evidence="10 14" id="KW-0573">Peptidoglycan synthesis</keyword>
<keyword evidence="11 14" id="KW-0131">Cell cycle</keyword>
<keyword evidence="4 14" id="KW-0963">Cytoplasm</keyword>
<keyword evidence="12 14" id="KW-0961">Cell wall biogenesis/degradation</keyword>
<dbReference type="GO" id="GO:0005737">
    <property type="term" value="C:cytoplasm"/>
    <property type="evidence" value="ECO:0007669"/>
    <property type="project" value="UniProtKB-SubCell"/>
</dbReference>
<comment type="catalytic activity">
    <reaction evidence="13 14">
        <text>UDP-N-acetyl-alpha-D-muramate + L-alanine + ATP = UDP-N-acetyl-alpha-D-muramoyl-L-alanine + ADP + phosphate + H(+)</text>
        <dbReference type="Rhea" id="RHEA:23372"/>
        <dbReference type="ChEBI" id="CHEBI:15378"/>
        <dbReference type="ChEBI" id="CHEBI:30616"/>
        <dbReference type="ChEBI" id="CHEBI:43474"/>
        <dbReference type="ChEBI" id="CHEBI:57972"/>
        <dbReference type="ChEBI" id="CHEBI:70757"/>
        <dbReference type="ChEBI" id="CHEBI:83898"/>
        <dbReference type="ChEBI" id="CHEBI:456216"/>
        <dbReference type="EC" id="6.3.2.8"/>
    </reaction>
</comment>
<feature type="domain" description="Mur ligase N-terminal catalytic" evidence="15">
    <location>
        <begin position="7"/>
        <end position="106"/>
    </location>
</feature>
<sequence length="460" mass="49712">MYGKIEKIHFVGIGGIGMSGIAEVLLNLGYKVSGSDLRGSDTTERLASLGGEIHIGHSSENIASVDVVVTSTAVQEDNPEVVEARNRMIPVIPRAEMLAELMRMKYGIAIAGTHGKTTTTSMVATVLTHGGIDPTIVIGGKLNTLGTNAVLGQGKFLVAEADESDGSFLKLSPTIAVVTNIDADHLDYYSGGIAQIKDTFVDFINKIPFYGLAVLCLDDRNVAEIIPKVKKRFVTYGLTSQADIRATHVKHAAGTTSFVAHYKGYRMGEISFSMPGAHNVLNALACIAVAMELDVPFAQIQEGFERFGGVGRRFQVKGEVNGIMIVDDYGHHPAEIRATLAAAKNGWPERRLVVAFQPHRYTRTKELFSDFVTCFYDADLLVLTDIYAASEKPIPGVSAEKLVASIRQHGQKDVTYVGEREQICKHLLGVIREGDIVLTLGAGNLWQIGEELLSVLQGKG</sequence>
<dbReference type="Gene3D" id="3.40.50.720">
    <property type="entry name" value="NAD(P)-binding Rossmann-like Domain"/>
    <property type="match status" value="1"/>
</dbReference>
<comment type="pathway">
    <text evidence="2 14">Cell wall biogenesis; peptidoglycan biosynthesis.</text>
</comment>
<evidence type="ECO:0000256" key="2">
    <source>
        <dbReference type="ARBA" id="ARBA00004752"/>
    </source>
</evidence>
<dbReference type="GO" id="GO:0008763">
    <property type="term" value="F:UDP-N-acetylmuramate-L-alanine ligase activity"/>
    <property type="evidence" value="ECO:0007669"/>
    <property type="project" value="UniProtKB-UniRule"/>
</dbReference>
<dbReference type="GO" id="GO:0009252">
    <property type="term" value="P:peptidoglycan biosynthetic process"/>
    <property type="evidence" value="ECO:0007669"/>
    <property type="project" value="UniProtKB-UniRule"/>
</dbReference>
<organism evidence="18 19">
    <name type="scientific">Geoanaerobacter pelophilus</name>
    <dbReference type="NCBI Taxonomy" id="60036"/>
    <lineage>
        <taxon>Bacteria</taxon>
        <taxon>Pseudomonadati</taxon>
        <taxon>Thermodesulfobacteriota</taxon>
        <taxon>Desulfuromonadia</taxon>
        <taxon>Geobacterales</taxon>
        <taxon>Geobacteraceae</taxon>
        <taxon>Geoanaerobacter</taxon>
    </lineage>
</organism>